<evidence type="ECO:0000256" key="1">
    <source>
        <dbReference type="ARBA" id="ARBA00022737"/>
    </source>
</evidence>
<gene>
    <name evidence="7" type="ORF">CHLNCDRAFT_141835</name>
</gene>
<evidence type="ECO:0000256" key="3">
    <source>
        <dbReference type="PROSITE-ProRule" id="PRU00023"/>
    </source>
</evidence>
<dbReference type="SMART" id="SM00184">
    <property type="entry name" value="RING"/>
    <property type="match status" value="1"/>
</dbReference>
<evidence type="ECO:0000256" key="5">
    <source>
        <dbReference type="SAM" id="MobiDB-lite"/>
    </source>
</evidence>
<dbReference type="OrthoDB" id="547084at2759"/>
<dbReference type="SUPFAM" id="SSF57850">
    <property type="entry name" value="RING/U-box"/>
    <property type="match status" value="1"/>
</dbReference>
<dbReference type="RefSeq" id="XP_005842905.1">
    <property type="nucleotide sequence ID" value="XM_005842843.1"/>
</dbReference>
<feature type="region of interest" description="Disordered" evidence="5">
    <location>
        <begin position="143"/>
        <end position="176"/>
    </location>
</feature>
<dbReference type="Proteomes" id="UP000008141">
    <property type="component" value="Unassembled WGS sequence"/>
</dbReference>
<dbReference type="PANTHER" id="PTHR24189:SF50">
    <property type="entry name" value="ANKYRIN REPEAT AND SOCS BOX PROTEIN 2"/>
    <property type="match status" value="1"/>
</dbReference>
<dbReference type="STRING" id="554065.E1ZTP3"/>
<dbReference type="Gene3D" id="1.25.40.20">
    <property type="entry name" value="Ankyrin repeat-containing domain"/>
    <property type="match status" value="2"/>
</dbReference>
<dbReference type="AlphaFoldDB" id="E1ZTP3"/>
<protein>
    <recommendedName>
        <fullName evidence="6">RING-type domain-containing protein</fullName>
    </recommendedName>
</protein>
<dbReference type="PANTHER" id="PTHR24189">
    <property type="entry name" value="MYOTROPHIN"/>
    <property type="match status" value="1"/>
</dbReference>
<dbReference type="Pfam" id="PF12796">
    <property type="entry name" value="Ank_2"/>
    <property type="match status" value="1"/>
</dbReference>
<dbReference type="InterPro" id="IPR002110">
    <property type="entry name" value="Ankyrin_rpt"/>
</dbReference>
<feature type="repeat" description="ANK" evidence="3">
    <location>
        <begin position="1"/>
        <end position="36"/>
    </location>
</feature>
<dbReference type="PROSITE" id="PS50088">
    <property type="entry name" value="ANK_REPEAT"/>
    <property type="match status" value="2"/>
</dbReference>
<reference evidence="7 8" key="1">
    <citation type="journal article" date="2010" name="Plant Cell">
        <title>The Chlorella variabilis NC64A genome reveals adaptation to photosymbiosis, coevolution with viruses, and cryptic sex.</title>
        <authorList>
            <person name="Blanc G."/>
            <person name="Duncan G."/>
            <person name="Agarkova I."/>
            <person name="Borodovsky M."/>
            <person name="Gurnon J."/>
            <person name="Kuo A."/>
            <person name="Lindquist E."/>
            <person name="Lucas S."/>
            <person name="Pangilinan J."/>
            <person name="Polle J."/>
            <person name="Salamov A."/>
            <person name="Terry A."/>
            <person name="Yamada T."/>
            <person name="Dunigan D.D."/>
            <person name="Grigoriev I.V."/>
            <person name="Claverie J.M."/>
            <person name="Van Etten J.L."/>
        </authorList>
    </citation>
    <scope>NUCLEOTIDE SEQUENCE [LARGE SCALE GENOMIC DNA]</scope>
    <source>
        <strain evidence="7 8">NC64A</strain>
    </source>
</reference>
<organism evidence="8">
    <name type="scientific">Chlorella variabilis</name>
    <name type="common">Green alga</name>
    <dbReference type="NCBI Taxonomy" id="554065"/>
    <lineage>
        <taxon>Eukaryota</taxon>
        <taxon>Viridiplantae</taxon>
        <taxon>Chlorophyta</taxon>
        <taxon>core chlorophytes</taxon>
        <taxon>Trebouxiophyceae</taxon>
        <taxon>Chlorellales</taxon>
        <taxon>Chlorellaceae</taxon>
        <taxon>Chlorella clade</taxon>
        <taxon>Chlorella</taxon>
    </lineage>
</organism>
<dbReference type="EMBL" id="GL433873">
    <property type="protein sequence ID" value="EFN50803.1"/>
    <property type="molecule type" value="Genomic_DNA"/>
</dbReference>
<dbReference type="InterPro" id="IPR001841">
    <property type="entry name" value="Znf_RING"/>
</dbReference>
<dbReference type="GO" id="GO:0008270">
    <property type="term" value="F:zinc ion binding"/>
    <property type="evidence" value="ECO:0007669"/>
    <property type="project" value="UniProtKB-KW"/>
</dbReference>
<dbReference type="SUPFAM" id="SSF48403">
    <property type="entry name" value="Ankyrin repeat"/>
    <property type="match status" value="1"/>
</dbReference>
<dbReference type="KEGG" id="cvr:CHLNCDRAFT_141835"/>
<dbReference type="InterPro" id="IPR050745">
    <property type="entry name" value="Multifunctional_regulatory"/>
</dbReference>
<evidence type="ECO:0000313" key="7">
    <source>
        <dbReference type="EMBL" id="EFN50803.1"/>
    </source>
</evidence>
<dbReference type="InParanoid" id="E1ZTP3"/>
<dbReference type="SMART" id="SM00248">
    <property type="entry name" value="ANK"/>
    <property type="match status" value="2"/>
</dbReference>
<dbReference type="Pfam" id="PF13920">
    <property type="entry name" value="zf-C3HC4_3"/>
    <property type="match status" value="1"/>
</dbReference>
<keyword evidence="2 3" id="KW-0040">ANK repeat</keyword>
<feature type="repeat" description="ANK" evidence="3">
    <location>
        <begin position="37"/>
        <end position="73"/>
    </location>
</feature>
<proteinExistence type="predicted"/>
<dbReference type="PROSITE" id="PS50297">
    <property type="entry name" value="ANK_REP_REGION"/>
    <property type="match status" value="1"/>
</dbReference>
<sequence length="242" mass="24399">MTALHCAACTNPDPAAVRAVIEALVAAGADVHAKDFYGQEPLHWATRNSNAGAAAAAVQALVAAGADVRAKANTGTEPLHWAALNEPPAAVVAAARTPLQAGACTSAVDRNGSLPRLVVLRRPDAAQCGPLLQLLTPGQLLTPPHGERSASAAGALPGGTGGSGAAAASRQLPQNRQSVVPEAHNGECVVCWSAPRSVALLPCGHLALCAGCAATDLATKRCPVCCRVCCRPAGKTVTIYHP</sequence>
<keyword evidence="8" id="KW-1185">Reference proteome</keyword>
<dbReference type="GeneID" id="17350229"/>
<evidence type="ECO:0000256" key="4">
    <source>
        <dbReference type="PROSITE-ProRule" id="PRU00175"/>
    </source>
</evidence>
<keyword evidence="4" id="KW-0479">Metal-binding</keyword>
<evidence type="ECO:0000313" key="8">
    <source>
        <dbReference type="Proteomes" id="UP000008141"/>
    </source>
</evidence>
<keyword evidence="4" id="KW-0862">Zinc</keyword>
<evidence type="ECO:0000259" key="6">
    <source>
        <dbReference type="PROSITE" id="PS50089"/>
    </source>
</evidence>
<keyword evidence="4" id="KW-0863">Zinc-finger</keyword>
<dbReference type="InterPro" id="IPR013083">
    <property type="entry name" value="Znf_RING/FYVE/PHD"/>
</dbReference>
<keyword evidence="1" id="KW-0677">Repeat</keyword>
<feature type="compositionally biased region" description="Low complexity" evidence="5">
    <location>
        <begin position="143"/>
        <end position="155"/>
    </location>
</feature>
<name>E1ZTP3_CHLVA</name>
<feature type="domain" description="RING-type" evidence="6">
    <location>
        <begin position="188"/>
        <end position="225"/>
    </location>
</feature>
<dbReference type="InterPro" id="IPR036770">
    <property type="entry name" value="Ankyrin_rpt-contain_sf"/>
</dbReference>
<dbReference type="PROSITE" id="PS50089">
    <property type="entry name" value="ZF_RING_2"/>
    <property type="match status" value="1"/>
</dbReference>
<dbReference type="Gene3D" id="3.30.40.10">
    <property type="entry name" value="Zinc/RING finger domain, C3HC4 (zinc finger)"/>
    <property type="match status" value="1"/>
</dbReference>
<evidence type="ECO:0000256" key="2">
    <source>
        <dbReference type="ARBA" id="ARBA00023043"/>
    </source>
</evidence>
<accession>E1ZTP3</accession>